<feature type="non-terminal residue" evidence="2">
    <location>
        <position position="1"/>
    </location>
</feature>
<dbReference type="Proteomes" id="UP001432027">
    <property type="component" value="Unassembled WGS sequence"/>
</dbReference>
<sequence>SNEAIQSTPIIDLSKFSSPNEMGNITLVIGDKTLKVSKEFLAVLSPVFAAMFFSNLAENGKEEIEIKDVIYEEFVDLLQLIFSIGTVEITDRTVLHILKLADQLQMERVMELSKKHLIQFCRFDAAKKLLIADQYRLVDLMDHCLNSFATHSDLMKKLKLTPECANISVETKVAIYDRFAPF</sequence>
<gene>
    <name evidence="2" type="ORF">PENTCL1PPCAC_9601</name>
</gene>
<keyword evidence="3" id="KW-1185">Reference proteome</keyword>
<dbReference type="CDD" id="cd18186">
    <property type="entry name" value="BTB_POZ_ZBTB_KLHL-like"/>
    <property type="match status" value="1"/>
</dbReference>
<accession>A0AAV5T6V5</accession>
<dbReference type="AlphaFoldDB" id="A0AAV5T6V5"/>
<dbReference type="SUPFAM" id="SSF54695">
    <property type="entry name" value="POZ domain"/>
    <property type="match status" value="1"/>
</dbReference>
<proteinExistence type="predicted"/>
<dbReference type="EMBL" id="BTSX01000003">
    <property type="protein sequence ID" value="GMS87426.1"/>
    <property type="molecule type" value="Genomic_DNA"/>
</dbReference>
<evidence type="ECO:0000313" key="3">
    <source>
        <dbReference type="Proteomes" id="UP001432027"/>
    </source>
</evidence>
<reference evidence="2" key="1">
    <citation type="submission" date="2023-10" db="EMBL/GenBank/DDBJ databases">
        <title>Genome assembly of Pristionchus species.</title>
        <authorList>
            <person name="Yoshida K."/>
            <person name="Sommer R.J."/>
        </authorList>
    </citation>
    <scope>NUCLEOTIDE SEQUENCE</scope>
    <source>
        <strain evidence="2">RS0144</strain>
    </source>
</reference>
<dbReference type="PANTHER" id="PTHR22744:SF14">
    <property type="entry name" value="BTB DOMAIN-CONTAINING PROTEIN-RELATED"/>
    <property type="match status" value="1"/>
</dbReference>
<protein>
    <recommendedName>
        <fullName evidence="1">BTB domain-containing protein</fullName>
    </recommendedName>
</protein>
<dbReference type="PANTHER" id="PTHR22744">
    <property type="entry name" value="HELIX LOOP HELIX PROTEIN 21-RELATED"/>
    <property type="match status" value="1"/>
</dbReference>
<dbReference type="SMART" id="SM00225">
    <property type="entry name" value="BTB"/>
    <property type="match status" value="1"/>
</dbReference>
<feature type="domain" description="BTB" evidence="1">
    <location>
        <begin position="23"/>
        <end position="83"/>
    </location>
</feature>
<name>A0AAV5T6V5_9BILA</name>
<organism evidence="2 3">
    <name type="scientific">Pristionchus entomophagus</name>
    <dbReference type="NCBI Taxonomy" id="358040"/>
    <lineage>
        <taxon>Eukaryota</taxon>
        <taxon>Metazoa</taxon>
        <taxon>Ecdysozoa</taxon>
        <taxon>Nematoda</taxon>
        <taxon>Chromadorea</taxon>
        <taxon>Rhabditida</taxon>
        <taxon>Rhabditina</taxon>
        <taxon>Diplogasteromorpha</taxon>
        <taxon>Diplogasteroidea</taxon>
        <taxon>Neodiplogasteridae</taxon>
        <taxon>Pristionchus</taxon>
    </lineage>
</organism>
<dbReference type="PROSITE" id="PS50097">
    <property type="entry name" value="BTB"/>
    <property type="match status" value="1"/>
</dbReference>
<evidence type="ECO:0000313" key="2">
    <source>
        <dbReference type="EMBL" id="GMS87426.1"/>
    </source>
</evidence>
<dbReference type="InterPro" id="IPR000210">
    <property type="entry name" value="BTB/POZ_dom"/>
</dbReference>
<dbReference type="Pfam" id="PF00651">
    <property type="entry name" value="BTB"/>
    <property type="match status" value="1"/>
</dbReference>
<evidence type="ECO:0000259" key="1">
    <source>
        <dbReference type="PROSITE" id="PS50097"/>
    </source>
</evidence>
<comment type="caution">
    <text evidence="2">The sequence shown here is derived from an EMBL/GenBank/DDBJ whole genome shotgun (WGS) entry which is preliminary data.</text>
</comment>
<dbReference type="InterPro" id="IPR011333">
    <property type="entry name" value="SKP1/BTB/POZ_sf"/>
</dbReference>
<dbReference type="Gene3D" id="3.30.710.10">
    <property type="entry name" value="Potassium Channel Kv1.1, Chain A"/>
    <property type="match status" value="1"/>
</dbReference>